<reference evidence="1 2" key="1">
    <citation type="submission" date="2015-07" db="EMBL/GenBank/DDBJ databases">
        <title>The genome of Pseudoloma neurophilia, a relevant intracellular parasite of the zebrafish.</title>
        <authorList>
            <person name="Ndikumana S."/>
            <person name="Pelin A."/>
            <person name="Sanders J."/>
            <person name="Corradi N."/>
        </authorList>
    </citation>
    <scope>NUCLEOTIDE SEQUENCE [LARGE SCALE GENOMIC DNA]</scope>
    <source>
        <strain evidence="1 2">MK1</strain>
    </source>
</reference>
<dbReference type="AlphaFoldDB" id="A0A0R0LXG1"/>
<name>A0A0R0LXG1_9MICR</name>
<feature type="non-terminal residue" evidence="1">
    <location>
        <position position="1"/>
    </location>
</feature>
<gene>
    <name evidence="1" type="ORF">M153_42340001522</name>
</gene>
<evidence type="ECO:0000313" key="2">
    <source>
        <dbReference type="Proteomes" id="UP000051530"/>
    </source>
</evidence>
<dbReference type="Proteomes" id="UP000051530">
    <property type="component" value="Unassembled WGS sequence"/>
</dbReference>
<accession>A0A0R0LXG1</accession>
<keyword evidence="2" id="KW-1185">Reference proteome</keyword>
<sequence length="44" mass="5411">PVLQKYYLFFKNITCSLKTLPVILKYHLFFKNITCYSTNYHIFF</sequence>
<evidence type="ECO:0000313" key="1">
    <source>
        <dbReference type="EMBL" id="KRH92581.1"/>
    </source>
</evidence>
<dbReference type="VEuPathDB" id="MicrosporidiaDB:M153_42340001522"/>
<protein>
    <submittedName>
        <fullName evidence="1">Uncharacterized protein</fullName>
    </submittedName>
</protein>
<proteinExistence type="predicted"/>
<comment type="caution">
    <text evidence="1">The sequence shown here is derived from an EMBL/GenBank/DDBJ whole genome shotgun (WGS) entry which is preliminary data.</text>
</comment>
<organism evidence="1 2">
    <name type="scientific">Pseudoloma neurophilia</name>
    <dbReference type="NCBI Taxonomy" id="146866"/>
    <lineage>
        <taxon>Eukaryota</taxon>
        <taxon>Fungi</taxon>
        <taxon>Fungi incertae sedis</taxon>
        <taxon>Microsporidia</taxon>
        <taxon>Pseudoloma</taxon>
    </lineage>
</organism>
<dbReference type="EMBL" id="LGUB01000818">
    <property type="protein sequence ID" value="KRH92581.1"/>
    <property type="molecule type" value="Genomic_DNA"/>
</dbReference>